<protein>
    <submittedName>
        <fullName evidence="1">Uncharacterized protein</fullName>
    </submittedName>
</protein>
<evidence type="ECO:0000313" key="1">
    <source>
        <dbReference type="EMBL" id="EIG52110.1"/>
    </source>
</evidence>
<proteinExistence type="predicted"/>
<dbReference type="OrthoDB" id="5444716at2"/>
<gene>
    <name evidence="1" type="ORF">DesU5LDRAFT_0404</name>
</gene>
<reference evidence="1" key="1">
    <citation type="submission" date="2011-11" db="EMBL/GenBank/DDBJ databases">
        <title>Improved High-Quality Draft sequence of Desulfovibrio sp. U5L.</title>
        <authorList>
            <consortium name="US DOE Joint Genome Institute"/>
            <person name="Lucas S."/>
            <person name="Han J."/>
            <person name="Lapidus A."/>
            <person name="Cheng J.-F."/>
            <person name="Goodwin L."/>
            <person name="Pitluck S."/>
            <person name="Peters L."/>
            <person name="Ovchinnikova G."/>
            <person name="Held B."/>
            <person name="Detter J.C."/>
            <person name="Han C."/>
            <person name="Tapia R."/>
            <person name="Land M."/>
            <person name="Hauser L."/>
            <person name="Kyrpides N."/>
            <person name="Ivanova N."/>
            <person name="Pagani I."/>
            <person name="Gabster J."/>
            <person name="Walker C."/>
            <person name="Stolyar S."/>
            <person name="Stahl D."/>
            <person name="Arkin A."/>
            <person name="Dehal P."/>
            <person name="Hazen T."/>
            <person name="Woyke T."/>
        </authorList>
    </citation>
    <scope>NUCLEOTIDE SEQUENCE [LARGE SCALE GENOMIC DNA]</scope>
    <source>
        <strain evidence="1">U5L</strain>
    </source>
</reference>
<dbReference type="HOGENOM" id="CLU_843930_0_0_7"/>
<dbReference type="AlphaFoldDB" id="I2PX54"/>
<dbReference type="eggNOG" id="ENOG503322D">
    <property type="taxonomic scope" value="Bacteria"/>
</dbReference>
<sequence length="333" mass="34853">MRRLRNHRGKFVFLRISPTIRAWLFGLGLLAPAVLMAAIGVSSAAEGPGGEEEQALAAMAGTEGKSGRQTTAGAGVRLEAGGSVLAPADVSGAGMAVWRDNVKASYDMDHFGFDLGYAGSHYDFSKVGHLPFGGSTPFDSLHRFDAGVTVKGGLWGNVSGFASLRGSVGYERDLGDGITGTPLAGIIVPLGGQWTMTLGGGASFNKVETKPVPIVGLRYQNGGPLSVDLGFPRTEIAWRGGTWWSLRLAGGIEAGQYKLADDNPVAPDGSVALLSPQAGLWFDVRPTQGLTASIGGLYSLPGTMTFYRESGSRIKRFDVGGAPGGALRLRYEF</sequence>
<dbReference type="EMBL" id="JH600068">
    <property type="protein sequence ID" value="EIG52110.1"/>
    <property type="molecule type" value="Genomic_DNA"/>
</dbReference>
<accession>I2PX54</accession>
<name>I2PX54_9BACT</name>
<organism evidence="1">
    <name type="scientific">Desulfovibrio sp. U5L</name>
    <dbReference type="NCBI Taxonomy" id="596152"/>
    <lineage>
        <taxon>Bacteria</taxon>
        <taxon>Pseudomonadati</taxon>
        <taxon>Thermodesulfobacteriota</taxon>
        <taxon>Desulfovibrionia</taxon>
        <taxon>Desulfovibrionales</taxon>
        <taxon>Desulfovibrionaceae</taxon>
        <taxon>Desulfovibrio</taxon>
    </lineage>
</organism>